<dbReference type="Pfam" id="PF13439">
    <property type="entry name" value="Glyco_transf_4"/>
    <property type="match status" value="1"/>
</dbReference>
<dbReference type="GeneTree" id="ENSGT00550000075033"/>
<dbReference type="GO" id="GO:0000033">
    <property type="term" value="F:alpha-1,3-mannosyltransferase activity"/>
    <property type="evidence" value="ECO:0000318"/>
    <property type="project" value="GO_Central"/>
</dbReference>
<dbReference type="GO" id="GO:0004378">
    <property type="term" value="F:GDP-Man:Man(1)GlcNAc(2)-PP-Dol alpha-1,3-mannosyltransferase activity"/>
    <property type="evidence" value="ECO:0007669"/>
    <property type="project" value="UniProtKB-UniRule"/>
</dbReference>
<dbReference type="Proteomes" id="UP000008144">
    <property type="component" value="Unassembled WGS sequence"/>
</dbReference>
<evidence type="ECO:0000256" key="14">
    <source>
        <dbReference type="ARBA" id="ARBA00050465"/>
    </source>
</evidence>
<dbReference type="GO" id="GO:0005789">
    <property type="term" value="C:endoplasmic reticulum membrane"/>
    <property type="evidence" value="ECO:0007669"/>
    <property type="project" value="UniProtKB-SubCell"/>
</dbReference>
<keyword evidence="10 16" id="KW-1133">Transmembrane helix</keyword>
<dbReference type="AlphaFoldDB" id="F6Q5D4"/>
<dbReference type="OMA" id="AMYMKCP"/>
<evidence type="ECO:0000313" key="21">
    <source>
        <dbReference type="Proteomes" id="UP000008144"/>
    </source>
</evidence>
<keyword evidence="6 16" id="KW-0328">Glycosyltransferase</keyword>
<gene>
    <name evidence="20" type="primary">LOC100180226</name>
</gene>
<evidence type="ECO:0000256" key="2">
    <source>
        <dbReference type="ARBA" id="ARBA00004922"/>
    </source>
</evidence>
<keyword evidence="21" id="KW-1185">Reference proteome</keyword>
<dbReference type="InterPro" id="IPR001296">
    <property type="entry name" value="Glyco_trans_1"/>
</dbReference>
<evidence type="ECO:0000256" key="11">
    <source>
        <dbReference type="ARBA" id="ARBA00023136"/>
    </source>
</evidence>
<evidence type="ECO:0000256" key="15">
    <source>
        <dbReference type="ARBA" id="ARBA00052501"/>
    </source>
</evidence>
<dbReference type="InterPro" id="IPR027054">
    <property type="entry name" value="ALG2"/>
</dbReference>
<dbReference type="FunFam" id="3.40.50.2000:FF:000097">
    <property type="entry name" value="alpha-1,3/1,6-mannosyltransferase ALG2"/>
    <property type="match status" value="1"/>
</dbReference>
<protein>
    <recommendedName>
        <fullName evidence="5 16">Alpha-1,3/1,6-mannosyltransferase ALG2</fullName>
        <ecNumber evidence="4 16">2.4.1.132</ecNumber>
        <ecNumber evidence="3 16">2.4.1.257</ecNumber>
    </recommendedName>
    <alternativeName>
        <fullName evidence="16">GDP-Man:Man(1)GlcNAc(2)-PP-Dol alpha-1,3-mannosyltransferase</fullName>
    </alternativeName>
</protein>
<keyword evidence="7 16" id="KW-0808">Transferase</keyword>
<comment type="catalytic activity">
    <reaction evidence="13 16">
        <text>an alpha-D-Man-(1-&gt;3)-beta-D-Man-(1-&gt;4)-beta-D-GlcNAc-(1-&gt;4)-alpha-D-GlcNAc-diphospho-di-trans,poly-cis-dolichol + GDP-alpha-D-mannose = an alpha-D-Man-(1-&gt;3)-[alpha-D-Man-(1-&gt;6)]-beta-D-Man-(1-&gt;4)-beta-D-GlcNAc-(1-&gt;4)-alpha-D-GlcNAc-diphospho-di-trans,poly-cis-dolichol + GDP + H(+)</text>
        <dbReference type="Rhea" id="RHEA:29519"/>
        <dbReference type="Rhea" id="RHEA-COMP:19513"/>
        <dbReference type="Rhea" id="RHEA-COMP:19515"/>
        <dbReference type="ChEBI" id="CHEBI:15378"/>
        <dbReference type="ChEBI" id="CHEBI:57527"/>
        <dbReference type="ChEBI" id="CHEBI:58189"/>
        <dbReference type="ChEBI" id="CHEBI:132510"/>
        <dbReference type="ChEBI" id="CHEBI:132511"/>
        <dbReference type="EC" id="2.4.1.257"/>
    </reaction>
    <physiologicalReaction direction="left-to-right" evidence="13 16">
        <dbReference type="Rhea" id="RHEA:29520"/>
    </physiologicalReaction>
</comment>
<comment type="subcellular location">
    <subcellularLocation>
        <location evidence="1 16">Endoplasmic reticulum membrane</location>
        <topology evidence="1 16">Single-pass membrane protein</topology>
    </subcellularLocation>
</comment>
<dbReference type="InParanoid" id="F6Q5D4"/>
<dbReference type="UniPathway" id="UPA00378"/>
<evidence type="ECO:0000256" key="10">
    <source>
        <dbReference type="ARBA" id="ARBA00022989"/>
    </source>
</evidence>
<dbReference type="OrthoDB" id="448893at2759"/>
<dbReference type="PANTHER" id="PTHR45918:SF1">
    <property type="entry name" value="ALPHA-1,3_1,6-MANNOSYLTRANSFERASE ALG2"/>
    <property type="match status" value="1"/>
</dbReference>
<proteinExistence type="inferred from homology"/>
<organism evidence="20 21">
    <name type="scientific">Ciona intestinalis</name>
    <name type="common">Transparent sea squirt</name>
    <name type="synonym">Ascidia intestinalis</name>
    <dbReference type="NCBI Taxonomy" id="7719"/>
    <lineage>
        <taxon>Eukaryota</taxon>
        <taxon>Metazoa</taxon>
        <taxon>Chordata</taxon>
        <taxon>Tunicata</taxon>
        <taxon>Ascidiacea</taxon>
        <taxon>Phlebobranchia</taxon>
        <taxon>Cionidae</taxon>
        <taxon>Ciona</taxon>
    </lineage>
</organism>
<dbReference type="FunCoup" id="F6Q5D4">
    <property type="interactions" value="824"/>
</dbReference>
<accession>F6Q5D4</accession>
<comment type="catalytic activity">
    <reaction evidence="12 16">
        <text>a beta-D-Man-(1-&gt;4)-beta-D-GlcNAc-(1-&gt;4)-alpha-D-GlcNAc-diphospho-di-trans,poly-cis-dolichol + GDP-alpha-D-mannose = an alpha-D-Man-(1-&gt;3)-beta-D-Man-(1-&gt;4)-beta-D-GlcNAc-(1-&gt;4)-alpha-D-GlcNAc-diphospho-di-trans,poly-cis-dolichol + GDP + H(+)</text>
        <dbReference type="Rhea" id="RHEA:29515"/>
        <dbReference type="Rhea" id="RHEA-COMP:19511"/>
        <dbReference type="Rhea" id="RHEA-COMP:19513"/>
        <dbReference type="ChEBI" id="CHEBI:15378"/>
        <dbReference type="ChEBI" id="CHEBI:57527"/>
        <dbReference type="ChEBI" id="CHEBI:58189"/>
        <dbReference type="ChEBI" id="CHEBI:58472"/>
        <dbReference type="ChEBI" id="CHEBI:132510"/>
        <dbReference type="EC" id="2.4.1.132"/>
    </reaction>
    <physiologicalReaction direction="left-to-right" evidence="12 16">
        <dbReference type="Rhea" id="RHEA:29516"/>
    </physiologicalReaction>
</comment>
<evidence type="ECO:0000256" key="12">
    <source>
        <dbReference type="ARBA" id="ARBA00045103"/>
    </source>
</evidence>
<feature type="compositionally biased region" description="Polar residues" evidence="17">
    <location>
        <begin position="1"/>
        <end position="22"/>
    </location>
</feature>
<feature type="region of interest" description="Disordered" evidence="17">
    <location>
        <begin position="1"/>
        <end position="23"/>
    </location>
</feature>
<dbReference type="InterPro" id="IPR028098">
    <property type="entry name" value="Glyco_trans_4-like_N"/>
</dbReference>
<comment type="pathway">
    <text evidence="2 16">Protein modification; protein glycosylation.</text>
</comment>
<dbReference type="Ensembl" id="ENSCINT00000001311.3">
    <property type="protein sequence ID" value="ENSCINP00000001311.3"/>
    <property type="gene ID" value="ENSCING00000000711.3"/>
</dbReference>
<dbReference type="FunFam" id="3.40.50.2000:FF:000085">
    <property type="entry name" value="alpha-1,3/1,6-mannosyltransferase ALG2"/>
    <property type="match status" value="1"/>
</dbReference>
<dbReference type="SUPFAM" id="SSF53756">
    <property type="entry name" value="UDP-Glycosyltransferase/glycogen phosphorylase"/>
    <property type="match status" value="1"/>
</dbReference>
<reference evidence="20" key="3">
    <citation type="submission" date="2025-09" db="UniProtKB">
        <authorList>
            <consortium name="Ensembl"/>
        </authorList>
    </citation>
    <scope>IDENTIFICATION</scope>
</reference>
<evidence type="ECO:0000256" key="13">
    <source>
        <dbReference type="ARBA" id="ARBA00045104"/>
    </source>
</evidence>
<dbReference type="EC" id="2.4.1.132" evidence="4 16"/>
<dbReference type="Pfam" id="PF00534">
    <property type="entry name" value="Glycos_transf_1"/>
    <property type="match status" value="1"/>
</dbReference>
<comment type="catalytic activity">
    <reaction evidence="14">
        <text>a beta-D-Man-(1-&gt;4)-beta-D-GlcNAc-(1-&gt;4)-alpha-D-GlcNAc-diphospho-di-trans,poly-cis-dolichol + GDP-alpha-D-mannose = an alpha-D-Man-(1-&gt;6)-beta-D-Man-(1-&gt;4)-beta-D-GlcNAc-(1-&gt;4)-alpha-D-GlcNAc-diphospho-di-trans,poly-cis-dolichol + GDP + H(+)</text>
        <dbReference type="Rhea" id="RHEA:79023"/>
        <dbReference type="Rhea" id="RHEA-COMP:19511"/>
        <dbReference type="Rhea" id="RHEA-COMP:19514"/>
        <dbReference type="ChEBI" id="CHEBI:15378"/>
        <dbReference type="ChEBI" id="CHEBI:57527"/>
        <dbReference type="ChEBI" id="CHEBI:58189"/>
        <dbReference type="ChEBI" id="CHEBI:58472"/>
        <dbReference type="ChEBI" id="CHEBI:229641"/>
    </reaction>
    <physiologicalReaction direction="left-to-right" evidence="14">
        <dbReference type="Rhea" id="RHEA:79024"/>
    </physiologicalReaction>
</comment>
<feature type="domain" description="Glycosyl transferase family 1" evidence="18">
    <location>
        <begin position="244"/>
        <end position="413"/>
    </location>
</feature>
<dbReference type="CDD" id="cd03805">
    <property type="entry name" value="GT4_ALG2-like"/>
    <property type="match status" value="1"/>
</dbReference>
<evidence type="ECO:0000256" key="4">
    <source>
        <dbReference type="ARBA" id="ARBA00012649"/>
    </source>
</evidence>
<dbReference type="GeneID" id="100180226"/>
<evidence type="ECO:0000313" key="20">
    <source>
        <dbReference type="Ensembl" id="ENSCINP00000001311.3"/>
    </source>
</evidence>
<keyword evidence="8 16" id="KW-0812">Transmembrane</keyword>
<dbReference type="GO" id="GO:0012505">
    <property type="term" value="C:endomembrane system"/>
    <property type="evidence" value="ECO:0000318"/>
    <property type="project" value="GO_Central"/>
</dbReference>
<evidence type="ECO:0000256" key="6">
    <source>
        <dbReference type="ARBA" id="ARBA00022676"/>
    </source>
</evidence>
<keyword evidence="9" id="KW-0256">Endoplasmic reticulum</keyword>
<name>F6Q5D4_CIOIN</name>
<evidence type="ECO:0000256" key="8">
    <source>
        <dbReference type="ARBA" id="ARBA00022692"/>
    </source>
</evidence>
<keyword evidence="11 16" id="KW-0472">Membrane</keyword>
<evidence type="ECO:0000259" key="18">
    <source>
        <dbReference type="Pfam" id="PF00534"/>
    </source>
</evidence>
<dbReference type="GO" id="GO:0102704">
    <property type="term" value="F:GDP-Man:Man(2)GlcNAc(2)-PP-Dol alpha-1,6-mannosyltransferase activity"/>
    <property type="evidence" value="ECO:0007669"/>
    <property type="project" value="UniProtKB-UniRule"/>
</dbReference>
<dbReference type="PANTHER" id="PTHR45918">
    <property type="entry name" value="ALPHA-1,3/1,6-MANNOSYLTRANSFERASE ALG2"/>
    <property type="match status" value="1"/>
</dbReference>
<dbReference type="GO" id="GO:0006488">
    <property type="term" value="P:dolichol-linked oligosaccharide biosynthetic process"/>
    <property type="evidence" value="ECO:0000318"/>
    <property type="project" value="GO_Central"/>
</dbReference>
<dbReference type="HOGENOM" id="CLU_030619_1_0_1"/>
<dbReference type="EC" id="2.4.1.257" evidence="3 16"/>
<dbReference type="KEGG" id="cin:100180226"/>
<dbReference type="STRING" id="7719.ENSCINP00000001311"/>
<evidence type="ECO:0000256" key="1">
    <source>
        <dbReference type="ARBA" id="ARBA00004389"/>
    </source>
</evidence>
<evidence type="ECO:0000256" key="9">
    <source>
        <dbReference type="ARBA" id="ARBA00022824"/>
    </source>
</evidence>
<sequence>MSYNKDFTKNRTPSSKVYSGTVRTPKRDPTVPIMQVVFLHPDLGIGGAERLVVDAALALKSKGHRVSFITAHHDRNHCFDETKDGTFSVNVAGDWLPRKIMGGFYALCAYIRMIYIAFYLIFASSFKPDVVFCDQISVCIPVLRLFSRAKVVFYCHFPDKLLTKRETFLKSLYRKPIDWLEERTTGLAHFVLVNSHFTARMFRNAFPSLKELETHVVHPTLNSAVFDKAMNNPRRLNNAILPSSAKHVFLSINRYERKKNLRLAIDALDALRDRVSHEDWGKVHLLMAGGYDERVQENVQHHKELVRLIDSLKLENKIKLLRSVQTDQKMALLSSCTAVLYTPSNEHFGIVPVETMYMKKPVIGVNSGGPKETILDGVTGFLCEGSAENFADAMLRFIKSPDLSKEMGAAGHQRVKDNFAFEKFATTLNGIIQSVAT</sequence>
<reference evidence="20" key="2">
    <citation type="submission" date="2025-08" db="UniProtKB">
        <authorList>
            <consortium name="Ensembl"/>
        </authorList>
    </citation>
    <scope>IDENTIFICATION</scope>
</reference>
<dbReference type="RefSeq" id="XP_002119392.1">
    <property type="nucleotide sequence ID" value="XM_002119356.4"/>
</dbReference>
<accession>A0A1W2W2P9</accession>
<evidence type="ECO:0000256" key="3">
    <source>
        <dbReference type="ARBA" id="ARBA00011969"/>
    </source>
</evidence>
<evidence type="ECO:0000256" key="5">
    <source>
        <dbReference type="ARBA" id="ARBA00019218"/>
    </source>
</evidence>
<comment type="function">
    <text evidence="16">Mannosylates Man(2)GlcNAc(2)-dolichol diphosphate and Man(1)GlcNAc(2)-dolichol diphosphate to form Man(3)GlcNAc(2)-dolichol diphosphate.</text>
</comment>
<comment type="similarity">
    <text evidence="16">Belongs to the glycosyltransferase group 1 family.</text>
</comment>
<reference evidence="21" key="1">
    <citation type="journal article" date="2002" name="Science">
        <title>The draft genome of Ciona intestinalis: insights into chordate and vertebrate origins.</title>
        <authorList>
            <person name="Dehal P."/>
            <person name="Satou Y."/>
            <person name="Campbell R.K."/>
            <person name="Chapman J."/>
            <person name="Degnan B."/>
            <person name="De Tomaso A."/>
            <person name="Davidson B."/>
            <person name="Di Gregorio A."/>
            <person name="Gelpke M."/>
            <person name="Goodstein D.M."/>
            <person name="Harafuji N."/>
            <person name="Hastings K.E."/>
            <person name="Ho I."/>
            <person name="Hotta K."/>
            <person name="Huang W."/>
            <person name="Kawashima T."/>
            <person name="Lemaire P."/>
            <person name="Martinez D."/>
            <person name="Meinertzhagen I.A."/>
            <person name="Necula S."/>
            <person name="Nonaka M."/>
            <person name="Putnam N."/>
            <person name="Rash S."/>
            <person name="Saiga H."/>
            <person name="Satake M."/>
            <person name="Terry A."/>
            <person name="Yamada L."/>
            <person name="Wang H.G."/>
            <person name="Awazu S."/>
            <person name="Azumi K."/>
            <person name="Boore J."/>
            <person name="Branno M."/>
            <person name="Chin-Bow S."/>
            <person name="DeSantis R."/>
            <person name="Doyle S."/>
            <person name="Francino P."/>
            <person name="Keys D.N."/>
            <person name="Haga S."/>
            <person name="Hayashi H."/>
            <person name="Hino K."/>
            <person name="Imai K.S."/>
            <person name="Inaba K."/>
            <person name="Kano S."/>
            <person name="Kobayashi K."/>
            <person name="Kobayashi M."/>
            <person name="Lee B.I."/>
            <person name="Makabe K.W."/>
            <person name="Manohar C."/>
            <person name="Matassi G."/>
            <person name="Medina M."/>
            <person name="Mochizuki Y."/>
            <person name="Mount S."/>
            <person name="Morishita T."/>
            <person name="Miura S."/>
            <person name="Nakayama A."/>
            <person name="Nishizaka S."/>
            <person name="Nomoto H."/>
            <person name="Ohta F."/>
            <person name="Oishi K."/>
            <person name="Rigoutsos I."/>
            <person name="Sano M."/>
            <person name="Sasaki A."/>
            <person name="Sasakura Y."/>
            <person name="Shoguchi E."/>
            <person name="Shin-i T."/>
            <person name="Spagnuolo A."/>
            <person name="Stainier D."/>
            <person name="Suzuki M.M."/>
            <person name="Tassy O."/>
            <person name="Takatori N."/>
            <person name="Tokuoka M."/>
            <person name="Yagi K."/>
            <person name="Yoshizaki F."/>
            <person name="Wada S."/>
            <person name="Zhang C."/>
            <person name="Hyatt P.D."/>
            <person name="Larimer F."/>
            <person name="Detter C."/>
            <person name="Doggett N."/>
            <person name="Glavina T."/>
            <person name="Hawkins T."/>
            <person name="Richardson P."/>
            <person name="Lucas S."/>
            <person name="Kohara Y."/>
            <person name="Levine M."/>
            <person name="Satoh N."/>
            <person name="Rokhsar D.S."/>
        </authorList>
    </citation>
    <scope>NUCLEOTIDE SEQUENCE [LARGE SCALE GENOMIC DNA]</scope>
</reference>
<evidence type="ECO:0000256" key="17">
    <source>
        <dbReference type="SAM" id="MobiDB-lite"/>
    </source>
</evidence>
<feature type="transmembrane region" description="Helical" evidence="16">
    <location>
        <begin position="104"/>
        <end position="122"/>
    </location>
</feature>
<evidence type="ECO:0000259" key="19">
    <source>
        <dbReference type="Pfam" id="PF13439"/>
    </source>
</evidence>
<evidence type="ECO:0000256" key="16">
    <source>
        <dbReference type="RuleBase" id="RU367136"/>
    </source>
</evidence>
<evidence type="ECO:0000256" key="7">
    <source>
        <dbReference type="ARBA" id="ARBA00022679"/>
    </source>
</evidence>
<comment type="catalytic activity">
    <reaction evidence="15">
        <text>an alpha-D-Man-(1-&gt;6)-beta-D-Man-(1-&gt;4)-beta-D-GlcNAc-(1-&gt;4)-alpha-D-GlcNAc-diphospho-di-trans,poly-cis-dolichol + GDP-alpha-D-mannose = an alpha-D-Man-(1-&gt;3)-[alpha-D-Man-(1-&gt;6)]-beta-D-Man-(1-&gt;4)-beta-D-GlcNAc-(1-&gt;4)-alpha-D-GlcNAc-diphospho-di-trans,poly-cis-dolichol + GDP + H(+)</text>
        <dbReference type="Rhea" id="RHEA:79027"/>
        <dbReference type="Rhea" id="RHEA-COMP:19514"/>
        <dbReference type="Rhea" id="RHEA-COMP:19515"/>
        <dbReference type="ChEBI" id="CHEBI:15378"/>
        <dbReference type="ChEBI" id="CHEBI:57527"/>
        <dbReference type="ChEBI" id="CHEBI:58189"/>
        <dbReference type="ChEBI" id="CHEBI:132511"/>
        <dbReference type="ChEBI" id="CHEBI:229641"/>
    </reaction>
    <physiologicalReaction direction="left-to-right" evidence="15">
        <dbReference type="Rhea" id="RHEA:79028"/>
    </physiologicalReaction>
</comment>
<dbReference type="Gene3D" id="3.40.50.2000">
    <property type="entry name" value="Glycogen Phosphorylase B"/>
    <property type="match status" value="2"/>
</dbReference>
<feature type="domain" description="Glycosyltransferase subfamily 4-like N-terminal" evidence="19">
    <location>
        <begin position="45"/>
        <end position="219"/>
    </location>
</feature>